<dbReference type="RefSeq" id="WP_203807556.1">
    <property type="nucleotide sequence ID" value="NZ_BAAAQE010000112.1"/>
</dbReference>
<evidence type="ECO:0000259" key="1">
    <source>
        <dbReference type="Pfam" id="PF09350"/>
    </source>
</evidence>
<reference evidence="2 3" key="1">
    <citation type="submission" date="2021-01" db="EMBL/GenBank/DDBJ databases">
        <title>Whole genome shotgun sequence of Actinoplanes couchii NBRC 106145.</title>
        <authorList>
            <person name="Komaki H."/>
            <person name="Tamura T."/>
        </authorList>
    </citation>
    <scope>NUCLEOTIDE SEQUENCE [LARGE SCALE GENOMIC DNA]</scope>
    <source>
        <strain evidence="2 3">NBRC 106145</strain>
    </source>
</reference>
<feature type="domain" description="DnaJ homologue subfamily C member 28 conserved" evidence="1">
    <location>
        <begin position="14"/>
        <end position="82"/>
    </location>
</feature>
<protein>
    <submittedName>
        <fullName evidence="2">DUF1992 domain-containing protein</fullName>
    </submittedName>
</protein>
<comment type="caution">
    <text evidence="2">The sequence shown here is derived from an EMBL/GenBank/DDBJ whole genome shotgun (WGS) entry which is preliminary data.</text>
</comment>
<sequence>MTERKPVGVGFESWVEQQIGAAVERGDFDDLPGAGKALPAGDDHEDWWVRSYARRQEVSAEVALPLPLWLRKEADEIDEHVRDLGTEQQVRAVAEDLNRRVAESWRRPAERGLFARRVDVEAVVQRWRESRPPPPPAVPEPRAEAGGSWWSRLRNLTNRSG</sequence>
<dbReference type="Proteomes" id="UP000612282">
    <property type="component" value="Unassembled WGS sequence"/>
</dbReference>
<keyword evidence="3" id="KW-1185">Reference proteome</keyword>
<organism evidence="2 3">
    <name type="scientific">Actinoplanes couchii</name>
    <dbReference type="NCBI Taxonomy" id="403638"/>
    <lineage>
        <taxon>Bacteria</taxon>
        <taxon>Bacillati</taxon>
        <taxon>Actinomycetota</taxon>
        <taxon>Actinomycetes</taxon>
        <taxon>Micromonosporales</taxon>
        <taxon>Micromonosporaceae</taxon>
        <taxon>Actinoplanes</taxon>
    </lineage>
</organism>
<dbReference type="Pfam" id="PF09350">
    <property type="entry name" value="DJC28_CD"/>
    <property type="match status" value="1"/>
</dbReference>
<evidence type="ECO:0000313" key="3">
    <source>
        <dbReference type="Proteomes" id="UP000612282"/>
    </source>
</evidence>
<gene>
    <name evidence="2" type="ORF">Aco03nite_088900</name>
</gene>
<name>A0ABQ3XPR7_9ACTN</name>
<dbReference type="EMBL" id="BOMG01000109">
    <property type="protein sequence ID" value="GID60486.1"/>
    <property type="molecule type" value="Genomic_DNA"/>
</dbReference>
<evidence type="ECO:0000313" key="2">
    <source>
        <dbReference type="EMBL" id="GID60486.1"/>
    </source>
</evidence>
<dbReference type="InterPro" id="IPR018961">
    <property type="entry name" value="DnaJ_homolog_subfam-C_membr-28"/>
</dbReference>
<accession>A0ABQ3XPR7</accession>
<proteinExistence type="predicted"/>